<dbReference type="EMBL" id="BCMY01000022">
    <property type="protein sequence ID" value="GAQ46572.1"/>
    <property type="molecule type" value="Genomic_DNA"/>
</dbReference>
<dbReference type="InterPro" id="IPR002347">
    <property type="entry name" value="SDR_fam"/>
</dbReference>
<comment type="similarity">
    <text evidence="1 4">Belongs to the short-chain dehydrogenases/reductases (SDR) family.</text>
</comment>
<dbReference type="GO" id="GO:0000140">
    <property type="term" value="F:acylglycerone-phosphate reductase (NADP+) activity"/>
    <property type="evidence" value="ECO:0007669"/>
    <property type="project" value="TreeGrafter"/>
</dbReference>
<dbReference type="PRINTS" id="PR00080">
    <property type="entry name" value="SDRFAMILY"/>
</dbReference>
<dbReference type="VEuPathDB" id="FungiDB:M747DRAFT_320298"/>
<dbReference type="PANTHER" id="PTHR44169">
    <property type="entry name" value="NADPH-DEPENDENT 1-ACYLDIHYDROXYACETONE PHOSPHATE REDUCTASE"/>
    <property type="match status" value="1"/>
</dbReference>
<dbReference type="GO" id="GO:0005783">
    <property type="term" value="C:endoplasmic reticulum"/>
    <property type="evidence" value="ECO:0007669"/>
    <property type="project" value="TreeGrafter"/>
</dbReference>
<name>A0A100ISL6_ASPNG</name>
<dbReference type="PRINTS" id="PR00081">
    <property type="entry name" value="GDHRDH"/>
</dbReference>
<dbReference type="Proteomes" id="UP000068243">
    <property type="component" value="Unassembled WGS sequence"/>
</dbReference>
<evidence type="ECO:0000313" key="5">
    <source>
        <dbReference type="EMBL" id="GAQ46572.1"/>
    </source>
</evidence>
<dbReference type="GO" id="GO:0004806">
    <property type="term" value="F:triacylglycerol lipase activity"/>
    <property type="evidence" value="ECO:0007669"/>
    <property type="project" value="TreeGrafter"/>
</dbReference>
<keyword evidence="3" id="KW-0560">Oxidoreductase</keyword>
<dbReference type="OMA" id="FAWRTIW"/>
<evidence type="ECO:0000256" key="2">
    <source>
        <dbReference type="ARBA" id="ARBA00022857"/>
    </source>
</evidence>
<dbReference type="GO" id="GO:0006654">
    <property type="term" value="P:phosphatidic acid biosynthetic process"/>
    <property type="evidence" value="ECO:0007669"/>
    <property type="project" value="TreeGrafter"/>
</dbReference>
<dbReference type="CDD" id="cd05374">
    <property type="entry name" value="17beta-HSD-like_SDR_c"/>
    <property type="match status" value="1"/>
</dbReference>
<evidence type="ECO:0000313" key="6">
    <source>
        <dbReference type="Proteomes" id="UP000068243"/>
    </source>
</evidence>
<protein>
    <submittedName>
        <fullName evidence="5">Short chain dehydrogenase</fullName>
    </submittedName>
</protein>
<proteinExistence type="inferred from homology"/>
<dbReference type="InterPro" id="IPR036291">
    <property type="entry name" value="NAD(P)-bd_dom_sf"/>
</dbReference>
<reference evidence="6" key="1">
    <citation type="journal article" date="2016" name="Genome Announc.">
        <title>Draft genome sequence of Aspergillus niger strain An76.</title>
        <authorList>
            <person name="Gong W."/>
            <person name="Cheng Z."/>
            <person name="Zhang H."/>
            <person name="Liu L."/>
            <person name="Gao P."/>
            <person name="Wang L."/>
        </authorList>
    </citation>
    <scope>NUCLEOTIDE SEQUENCE [LARGE SCALE GENOMIC DNA]</scope>
    <source>
        <strain evidence="6">An76</strain>
    </source>
</reference>
<keyword evidence="2" id="KW-0521">NADP</keyword>
<dbReference type="SUPFAM" id="SSF51735">
    <property type="entry name" value="NAD(P)-binding Rossmann-fold domains"/>
    <property type="match status" value="1"/>
</dbReference>
<dbReference type="VEuPathDB" id="FungiDB:ASPNIDRAFT2_1141435"/>
<dbReference type="PROSITE" id="PS00061">
    <property type="entry name" value="ADH_SHORT"/>
    <property type="match status" value="1"/>
</dbReference>
<evidence type="ECO:0000256" key="1">
    <source>
        <dbReference type="ARBA" id="ARBA00006484"/>
    </source>
</evidence>
<sequence length="287" mass="32106">MNHIKGAVITGCGSGGIGHALSVELKRRGFHVISTLLSFEDPSHLEALDIEVVRCDVTSEEDVTALKRLVEKRLDGRLSILINNAGICYTMTATDTQVDEVEKMFRVNVFGPMRMVHHLHPLLVQAKGLVVNIGSVGGIVPYVYGASYNASKAALHHYGNTLRAELKPFGVRVVNIISGEVSTNVLRTDRSNQRKLPEESIYSVLAEDFQKHIYRTPKTITPEQYARGVVDQLLKPSPAAWVWYGAQTGIVRWCDMLLPRTFWDWLFYHMFNFEKLANAVRGVKGDV</sequence>
<dbReference type="Gene3D" id="3.40.50.720">
    <property type="entry name" value="NAD(P)-binding Rossmann-like Domain"/>
    <property type="match status" value="1"/>
</dbReference>
<gene>
    <name evidence="5" type="ORF">ABL_09233</name>
</gene>
<dbReference type="Pfam" id="PF00106">
    <property type="entry name" value="adh_short"/>
    <property type="match status" value="1"/>
</dbReference>
<dbReference type="OrthoDB" id="2102561at2759"/>
<dbReference type="PANTHER" id="PTHR44169:SF3">
    <property type="entry name" value="SHORT-CHAIN DEHYDROGENASE SRDE"/>
    <property type="match status" value="1"/>
</dbReference>
<evidence type="ECO:0000256" key="4">
    <source>
        <dbReference type="RuleBase" id="RU000363"/>
    </source>
</evidence>
<dbReference type="VEuPathDB" id="FungiDB:An14g00300"/>
<dbReference type="GO" id="GO:0044550">
    <property type="term" value="P:secondary metabolite biosynthetic process"/>
    <property type="evidence" value="ECO:0007669"/>
    <property type="project" value="UniProtKB-ARBA"/>
</dbReference>
<organism evidence="5 6">
    <name type="scientific">Aspergillus niger</name>
    <dbReference type="NCBI Taxonomy" id="5061"/>
    <lineage>
        <taxon>Eukaryota</taxon>
        <taxon>Fungi</taxon>
        <taxon>Dikarya</taxon>
        <taxon>Ascomycota</taxon>
        <taxon>Pezizomycotina</taxon>
        <taxon>Eurotiomycetes</taxon>
        <taxon>Eurotiomycetidae</taxon>
        <taxon>Eurotiales</taxon>
        <taxon>Aspergillaceae</taxon>
        <taxon>Aspergillus</taxon>
        <taxon>Aspergillus subgen. Circumdati</taxon>
    </lineage>
</organism>
<dbReference type="InterPro" id="IPR020904">
    <property type="entry name" value="Sc_DH/Rdtase_CS"/>
</dbReference>
<dbReference type="GO" id="GO:0005811">
    <property type="term" value="C:lipid droplet"/>
    <property type="evidence" value="ECO:0007669"/>
    <property type="project" value="TreeGrafter"/>
</dbReference>
<dbReference type="GO" id="GO:0019433">
    <property type="term" value="P:triglyceride catabolic process"/>
    <property type="evidence" value="ECO:0007669"/>
    <property type="project" value="TreeGrafter"/>
</dbReference>
<dbReference type="AlphaFoldDB" id="A0A100ISL6"/>
<dbReference type="VEuPathDB" id="FungiDB:ATCC64974_310"/>
<accession>A0A100ISL6</accession>
<evidence type="ECO:0000256" key="3">
    <source>
        <dbReference type="ARBA" id="ARBA00023002"/>
    </source>
</evidence>
<comment type="caution">
    <text evidence="5">The sequence shown here is derived from an EMBL/GenBank/DDBJ whole genome shotgun (WGS) entry which is preliminary data.</text>
</comment>